<dbReference type="Gene3D" id="3.30.559.30">
    <property type="entry name" value="Nonribosomal peptide synthetase, condensation domain"/>
    <property type="match status" value="1"/>
</dbReference>
<dbReference type="EMBL" id="JBHTIR010000248">
    <property type="protein sequence ID" value="MFD0851084.1"/>
    <property type="molecule type" value="Genomic_DNA"/>
</dbReference>
<evidence type="ECO:0000313" key="4">
    <source>
        <dbReference type="EMBL" id="MFD0851084.1"/>
    </source>
</evidence>
<dbReference type="InterPro" id="IPR044894">
    <property type="entry name" value="TubC_N_sf"/>
</dbReference>
<dbReference type="PANTHER" id="PTHR45527:SF1">
    <property type="entry name" value="FATTY ACID SYNTHASE"/>
    <property type="match status" value="1"/>
</dbReference>
<proteinExistence type="predicted"/>
<keyword evidence="5" id="KW-1185">Reference proteome</keyword>
<dbReference type="InterPro" id="IPR023213">
    <property type="entry name" value="CAT-like_dom_sf"/>
</dbReference>
<dbReference type="Gene3D" id="3.40.50.12780">
    <property type="entry name" value="N-terminal domain of ligase-like"/>
    <property type="match status" value="1"/>
</dbReference>
<dbReference type="SUPFAM" id="SSF56801">
    <property type="entry name" value="Acetyl-CoA synthetase-like"/>
    <property type="match status" value="1"/>
</dbReference>
<dbReference type="Gene3D" id="1.10.10.1830">
    <property type="entry name" value="Non-ribosomal peptide synthase, adenylation domain"/>
    <property type="match status" value="1"/>
</dbReference>
<accession>A0ABW3C9D0</accession>
<evidence type="ECO:0000313" key="5">
    <source>
        <dbReference type="Proteomes" id="UP001597083"/>
    </source>
</evidence>
<evidence type="ECO:0000259" key="2">
    <source>
        <dbReference type="Pfam" id="PF00668"/>
    </source>
</evidence>
<name>A0ABW3C9D0_9ACTN</name>
<dbReference type="PANTHER" id="PTHR45527">
    <property type="entry name" value="NONRIBOSOMAL PEPTIDE SYNTHETASE"/>
    <property type="match status" value="1"/>
</dbReference>
<dbReference type="Proteomes" id="UP001597083">
    <property type="component" value="Unassembled WGS sequence"/>
</dbReference>
<dbReference type="Gene3D" id="3.30.559.10">
    <property type="entry name" value="Chloramphenicol acetyltransferase-like domain"/>
    <property type="match status" value="1"/>
</dbReference>
<feature type="domain" description="Condensation" evidence="2">
    <location>
        <begin position="65"/>
        <end position="511"/>
    </location>
</feature>
<evidence type="ECO:0000259" key="3">
    <source>
        <dbReference type="Pfam" id="PF18563"/>
    </source>
</evidence>
<feature type="domain" description="AMP-dependent synthetase/ligase" evidence="1">
    <location>
        <begin position="532"/>
        <end position="607"/>
    </location>
</feature>
<feature type="non-terminal residue" evidence="4">
    <location>
        <position position="607"/>
    </location>
</feature>
<protein>
    <submittedName>
        <fullName evidence="4">Condensation domain-containing protein</fullName>
    </submittedName>
</protein>
<dbReference type="Pfam" id="PF00668">
    <property type="entry name" value="Condensation"/>
    <property type="match status" value="1"/>
</dbReference>
<organism evidence="4 5">
    <name type="scientific">Actinomadura adrarensis</name>
    <dbReference type="NCBI Taxonomy" id="1819600"/>
    <lineage>
        <taxon>Bacteria</taxon>
        <taxon>Bacillati</taxon>
        <taxon>Actinomycetota</taxon>
        <taxon>Actinomycetes</taxon>
        <taxon>Streptosporangiales</taxon>
        <taxon>Thermomonosporaceae</taxon>
        <taxon>Actinomadura</taxon>
    </lineage>
</organism>
<dbReference type="Pfam" id="PF18563">
    <property type="entry name" value="TubC_N"/>
    <property type="match status" value="1"/>
</dbReference>
<reference evidence="5" key="1">
    <citation type="journal article" date="2019" name="Int. J. Syst. Evol. Microbiol.">
        <title>The Global Catalogue of Microorganisms (GCM) 10K type strain sequencing project: providing services to taxonomists for standard genome sequencing and annotation.</title>
        <authorList>
            <consortium name="The Broad Institute Genomics Platform"/>
            <consortium name="The Broad Institute Genome Sequencing Center for Infectious Disease"/>
            <person name="Wu L."/>
            <person name="Ma J."/>
        </authorList>
    </citation>
    <scope>NUCLEOTIDE SEQUENCE [LARGE SCALE GENOMIC DNA]</scope>
    <source>
        <strain evidence="5">JCM 31696</strain>
    </source>
</reference>
<dbReference type="Pfam" id="PF00501">
    <property type="entry name" value="AMP-binding"/>
    <property type="match status" value="1"/>
</dbReference>
<sequence length="607" mass="67612">MSAIRDFIEQLNLDGVQLWVQDGKLRYRSAGELHSDQLEAMRERREEVIAAIQGDTPMRASRPATVPLSLHQQGMWFLQQSGSLGPAYNVTKIHRIAGDLDIDALRKAIGEIVRRHEILRTRFPAINGVGVQIVESADGEQSFELVDISHLDSSAKASRLAAMRSAYNAHRFDLAEERAFRAELVRLAPEDHLLAFRFHHIVIDGRSTANFFQELQALYAAFRAGRPSPLPDLPLQYADYSVWQRDWLRAEDLENHLQYWRNRLGDAPASLDLPFDRPRSASTDGASDIVRVPVPLDLAAGLRNLAQREGATLFMVLLTALHTLLARWSGQTDVCVGLAVEGRNHPDFEANIGNFINTVVLRADLSGRPPFRELLHQVRERLVEAYDHRHVPIDRLVAELRPSRDLSMQPLFQVLCTHLVTEAGSTDLDGLAVTSMEPDEKFAMFDLMLYAAEVGDELEIGFEYATDLFDRTTIQRLGGFLETLLEGVVAAPGTSVTDLLMLSEPQRHELLETWNDTAFGFEHDRCLHDLVEAQAARTPEATAITFEGQRLSYRELNGRANALAEHIQGLGVGPDATVGIRLPRSPELVIAVLAVMKAGGACVPMDP</sequence>
<dbReference type="InterPro" id="IPR000873">
    <property type="entry name" value="AMP-dep_synth/lig_dom"/>
</dbReference>
<dbReference type="InterPro" id="IPR042099">
    <property type="entry name" value="ANL_N_sf"/>
</dbReference>
<dbReference type="CDD" id="cd19531">
    <property type="entry name" value="LCL_NRPS-like"/>
    <property type="match status" value="1"/>
</dbReference>
<comment type="caution">
    <text evidence="4">The sequence shown here is derived from an EMBL/GenBank/DDBJ whole genome shotgun (WGS) entry which is preliminary data.</text>
</comment>
<feature type="domain" description="TubC N-terminal docking" evidence="3">
    <location>
        <begin position="4"/>
        <end position="50"/>
    </location>
</feature>
<dbReference type="SUPFAM" id="SSF52777">
    <property type="entry name" value="CoA-dependent acyltransferases"/>
    <property type="match status" value="2"/>
</dbReference>
<gene>
    <name evidence="4" type="ORF">ACFQ07_02540</name>
</gene>
<evidence type="ECO:0000259" key="1">
    <source>
        <dbReference type="Pfam" id="PF00501"/>
    </source>
</evidence>
<dbReference type="InterPro" id="IPR001242">
    <property type="entry name" value="Condensation_dom"/>
</dbReference>
<dbReference type="InterPro" id="IPR041464">
    <property type="entry name" value="TubC_N"/>
</dbReference>